<keyword evidence="10" id="KW-1185">Reference proteome</keyword>
<dbReference type="InterPro" id="IPR001107">
    <property type="entry name" value="Band_7"/>
</dbReference>
<dbReference type="Gene3D" id="3.30.479.30">
    <property type="entry name" value="Band 7 domain"/>
    <property type="match status" value="1"/>
</dbReference>
<sequence length="385" mass="40383">MTILTGWLQRFTILNSDRPKSPWGGSGGDNGNGGGNAGGGSGGDGGPRNPWSVPPGGTRGPKPTALDEFLKRAKGSGGGGGFGGGRPRIPGSPGAGTLWGLGVGLIVLVWVLFTSIHQIGPQQRGVVTWFGRYAGTLEPGIRMTLPAPIASVTKVDVQKIRLEDFPEGSGGENLVLTGDQNIIDLAYSVRWDVSNPQDYSFQIRNQQETVRATAESAMRAVMATTTLNEAIGAGRGAIEGRVQELMQTVLNDYNAGIRIQGVAIKQAQPPAAVSEDFKAVSAAQQAAQGNINLARGYAQQQLAFAQGEATSFDKVYAQYKLAPEVTRRRMYYETMEGVLAKSDKTIVEAPGVVPYLPIPGGTRRLPDPQTTAPAAQAAPATGGSQ</sequence>
<feature type="compositionally biased region" description="Gly residues" evidence="6">
    <location>
        <begin position="24"/>
        <end position="46"/>
    </location>
</feature>
<evidence type="ECO:0000259" key="8">
    <source>
        <dbReference type="SMART" id="SM00244"/>
    </source>
</evidence>
<keyword evidence="5 7" id="KW-0472">Membrane</keyword>
<dbReference type="InterPro" id="IPR050710">
    <property type="entry name" value="Band7/mec-2_domain"/>
</dbReference>
<evidence type="ECO:0000313" key="9">
    <source>
        <dbReference type="EMBL" id="QNQ08121.1"/>
    </source>
</evidence>
<name>A0A7H0LEL8_9SPHN</name>
<dbReference type="PANTHER" id="PTHR43327:SF2">
    <property type="entry name" value="MODULATOR OF FTSH PROTEASE HFLK"/>
    <property type="match status" value="1"/>
</dbReference>
<evidence type="ECO:0000256" key="2">
    <source>
        <dbReference type="ARBA" id="ARBA00006971"/>
    </source>
</evidence>
<evidence type="ECO:0000256" key="1">
    <source>
        <dbReference type="ARBA" id="ARBA00004167"/>
    </source>
</evidence>
<evidence type="ECO:0000256" key="7">
    <source>
        <dbReference type="SAM" id="Phobius"/>
    </source>
</evidence>
<comment type="similarity">
    <text evidence="2">Belongs to the band 7/mec-2 family. HflK subfamily.</text>
</comment>
<feature type="transmembrane region" description="Helical" evidence="7">
    <location>
        <begin position="96"/>
        <end position="113"/>
    </location>
</feature>
<feature type="region of interest" description="Disordered" evidence="6">
    <location>
        <begin position="358"/>
        <end position="385"/>
    </location>
</feature>
<dbReference type="InterPro" id="IPR010201">
    <property type="entry name" value="HflK"/>
</dbReference>
<gene>
    <name evidence="9" type="ORF">H3Z74_15250</name>
</gene>
<dbReference type="Proteomes" id="UP000516148">
    <property type="component" value="Chromosome"/>
</dbReference>
<keyword evidence="4 7" id="KW-1133">Transmembrane helix</keyword>
<dbReference type="GO" id="GO:0006508">
    <property type="term" value="P:proteolysis"/>
    <property type="evidence" value="ECO:0007669"/>
    <property type="project" value="UniProtKB-KW"/>
</dbReference>
<proteinExistence type="inferred from homology"/>
<keyword evidence="9" id="KW-0645">Protease</keyword>
<dbReference type="InterPro" id="IPR036013">
    <property type="entry name" value="Band_7/SPFH_dom_sf"/>
</dbReference>
<feature type="domain" description="Band 7" evidence="8">
    <location>
        <begin position="114"/>
        <end position="281"/>
    </location>
</feature>
<evidence type="ECO:0000256" key="5">
    <source>
        <dbReference type="ARBA" id="ARBA00023136"/>
    </source>
</evidence>
<dbReference type="EMBL" id="CP061038">
    <property type="protein sequence ID" value="QNQ08121.1"/>
    <property type="molecule type" value="Genomic_DNA"/>
</dbReference>
<feature type="compositionally biased region" description="Low complexity" evidence="6">
    <location>
        <begin position="368"/>
        <end position="385"/>
    </location>
</feature>
<dbReference type="PANTHER" id="PTHR43327">
    <property type="entry name" value="STOMATIN-LIKE PROTEIN 2, MITOCHONDRIAL"/>
    <property type="match status" value="1"/>
</dbReference>
<dbReference type="SMART" id="SM00244">
    <property type="entry name" value="PHB"/>
    <property type="match status" value="1"/>
</dbReference>
<dbReference type="SUPFAM" id="SSF117892">
    <property type="entry name" value="Band 7/SPFH domain"/>
    <property type="match status" value="1"/>
</dbReference>
<dbReference type="KEGG" id="spap:H3Z74_15250"/>
<comment type="subcellular location">
    <subcellularLocation>
        <location evidence="1">Membrane</location>
        <topology evidence="1">Single-pass membrane protein</topology>
    </subcellularLocation>
</comment>
<evidence type="ECO:0000256" key="3">
    <source>
        <dbReference type="ARBA" id="ARBA00022692"/>
    </source>
</evidence>
<dbReference type="AlphaFoldDB" id="A0A7H0LEL8"/>
<evidence type="ECO:0000256" key="6">
    <source>
        <dbReference type="SAM" id="MobiDB-lite"/>
    </source>
</evidence>
<evidence type="ECO:0000313" key="10">
    <source>
        <dbReference type="Proteomes" id="UP000516148"/>
    </source>
</evidence>
<keyword evidence="9" id="KW-0378">Hydrolase</keyword>
<dbReference type="GO" id="GO:0008233">
    <property type="term" value="F:peptidase activity"/>
    <property type="evidence" value="ECO:0007669"/>
    <property type="project" value="UniProtKB-KW"/>
</dbReference>
<organism evidence="9 10">
    <name type="scientific">Sphingomonas alpina</name>
    <dbReference type="NCBI Taxonomy" id="653931"/>
    <lineage>
        <taxon>Bacteria</taxon>
        <taxon>Pseudomonadati</taxon>
        <taxon>Pseudomonadota</taxon>
        <taxon>Alphaproteobacteria</taxon>
        <taxon>Sphingomonadales</taxon>
        <taxon>Sphingomonadaceae</taxon>
        <taxon>Sphingomonas</taxon>
    </lineage>
</organism>
<dbReference type="CDD" id="cd03404">
    <property type="entry name" value="SPFH_HflK"/>
    <property type="match status" value="1"/>
</dbReference>
<keyword evidence="3 7" id="KW-0812">Transmembrane</keyword>
<dbReference type="RefSeq" id="WP_187760450.1">
    <property type="nucleotide sequence ID" value="NZ_CP061038.1"/>
</dbReference>
<accession>A0A7H0LEL8</accession>
<dbReference type="Pfam" id="PF01145">
    <property type="entry name" value="Band_7"/>
    <property type="match status" value="1"/>
</dbReference>
<evidence type="ECO:0000256" key="4">
    <source>
        <dbReference type="ARBA" id="ARBA00022989"/>
    </source>
</evidence>
<protein>
    <submittedName>
        <fullName evidence="9">Protease modulator HflK</fullName>
    </submittedName>
</protein>
<dbReference type="GO" id="GO:0016020">
    <property type="term" value="C:membrane"/>
    <property type="evidence" value="ECO:0007669"/>
    <property type="project" value="UniProtKB-SubCell"/>
</dbReference>
<reference evidence="9 10" key="1">
    <citation type="submission" date="2020-09" db="EMBL/GenBank/DDBJ databases">
        <title>Sphingomonas sp., a new species isolated from pork steak.</title>
        <authorList>
            <person name="Heidler von Heilborn D."/>
        </authorList>
    </citation>
    <scope>NUCLEOTIDE SEQUENCE [LARGE SCALE GENOMIC DNA]</scope>
    <source>
        <strain evidence="10">S8-3T</strain>
    </source>
</reference>
<feature type="region of interest" description="Disordered" evidence="6">
    <location>
        <begin position="15"/>
        <end position="65"/>
    </location>
</feature>